<name>A0ABV0DZY4_9BURK</name>
<proteinExistence type="predicted"/>
<organism evidence="2 3">
    <name type="scientific">Paraburkholderia caribensis</name>
    <dbReference type="NCBI Taxonomy" id="75105"/>
    <lineage>
        <taxon>Bacteria</taxon>
        <taxon>Pseudomonadati</taxon>
        <taxon>Pseudomonadota</taxon>
        <taxon>Betaproteobacteria</taxon>
        <taxon>Burkholderiales</taxon>
        <taxon>Burkholderiaceae</taxon>
        <taxon>Paraburkholderia</taxon>
    </lineage>
</organism>
<evidence type="ECO:0000313" key="3">
    <source>
        <dbReference type="Proteomes" id="UP001462961"/>
    </source>
</evidence>
<dbReference type="RefSeq" id="WP_146174407.1">
    <property type="nucleotide sequence ID" value="NZ_CP015958.1"/>
</dbReference>
<reference evidence="2 3" key="1">
    <citation type="submission" date="2024-01" db="EMBL/GenBank/DDBJ databases">
        <title>The diversity of rhizobia nodulating Mimosa spp. in eleven states of Brazil covering several biomes is determined by host plant, location, and edaphic factors.</title>
        <authorList>
            <person name="Rouws L."/>
            <person name="Barauna A."/>
            <person name="Beukes C."/>
            <person name="De Faria S.M."/>
            <person name="Gross E."/>
            <person name="Dos Reis Junior F.B."/>
            <person name="Simon M."/>
            <person name="Maluk M."/>
            <person name="Odee D.W."/>
            <person name="Kenicer G."/>
            <person name="Young J.P.W."/>
            <person name="Reis V.M."/>
            <person name="Zilli J."/>
            <person name="James E.K."/>
        </authorList>
    </citation>
    <scope>NUCLEOTIDE SEQUENCE [LARGE SCALE GENOMIC DNA]</scope>
    <source>
        <strain evidence="2 3">JHI1651</strain>
    </source>
</reference>
<dbReference type="Proteomes" id="UP001462961">
    <property type="component" value="Unassembled WGS sequence"/>
</dbReference>
<accession>A0ABV0DZY4</accession>
<protein>
    <submittedName>
        <fullName evidence="2">Uncharacterized protein</fullName>
    </submittedName>
</protein>
<dbReference type="EMBL" id="JAYLVJ010000021">
    <property type="protein sequence ID" value="MEO1755891.1"/>
    <property type="molecule type" value="Genomic_DNA"/>
</dbReference>
<sequence length="110" mass="12620">MLQEREATFSSKDLQGIANYFQARQVFICVATLRNFFEKLPRNVTKTPKRTKKKQGGHPAAVSFTQHDLKSRIGRRRRFGIFLATGRKVSLRKALREAFRTPRRGGQNAA</sequence>
<gene>
    <name evidence="2" type="ORF">VOI32_18355</name>
</gene>
<feature type="compositionally biased region" description="Basic residues" evidence="1">
    <location>
        <begin position="47"/>
        <end position="56"/>
    </location>
</feature>
<evidence type="ECO:0000313" key="2">
    <source>
        <dbReference type="EMBL" id="MEO1755891.1"/>
    </source>
</evidence>
<feature type="region of interest" description="Disordered" evidence="1">
    <location>
        <begin position="44"/>
        <end position="67"/>
    </location>
</feature>
<comment type="caution">
    <text evidence="2">The sequence shown here is derived from an EMBL/GenBank/DDBJ whole genome shotgun (WGS) entry which is preliminary data.</text>
</comment>
<evidence type="ECO:0000256" key="1">
    <source>
        <dbReference type="SAM" id="MobiDB-lite"/>
    </source>
</evidence>
<keyword evidence="3" id="KW-1185">Reference proteome</keyword>